<evidence type="ECO:0000313" key="2">
    <source>
        <dbReference type="EMBL" id="KRY79670.1"/>
    </source>
</evidence>
<gene>
    <name evidence="2" type="ORF">T4A_1328</name>
</gene>
<proteinExistence type="predicted"/>
<sequence>MRNMIDEYPPVDMALGPYEGKFRKCIKDSWLVPYNEREHGLPKNTPDVSNPAKQEKGQVVRQFQGFGFLGFPGYGFLGAERPHYTADADMCNEELREWRRQGVNVALIDLNKAYCRFALTKLCDPNRRWSSKTTYINSILVNKSVVSVDRVKRHLAHYGLIRKTHERAADGARFFGLKVWGRGARKADVERKRQRRSIGNQRLNRGRQELANEKDLSDDRLCNSALIGEDGLPEKARMRTKAIGVQIRAGCRPTEVRMQQGGRTDPRAAAVTQATRSWASACMRSDCRSRRGKNNRRRSIRHGLPGNKANIARQTDLTLSKHQMRERWKQGNLEVAEETSTSTRASIRHPRVPLTNIWKDQGGHWPKVVEQKRHR</sequence>
<name>A0A0V1F0U7_TRIPS</name>
<reference evidence="2 3" key="1">
    <citation type="submission" date="2015-01" db="EMBL/GenBank/DDBJ databases">
        <title>Evolution of Trichinella species and genotypes.</title>
        <authorList>
            <person name="Korhonen P.K."/>
            <person name="Edoardo P."/>
            <person name="Giuseppe L.R."/>
            <person name="Gasser R.B."/>
        </authorList>
    </citation>
    <scope>NUCLEOTIDE SEQUENCE [LARGE SCALE GENOMIC DNA]</scope>
    <source>
        <strain evidence="2">ISS13</strain>
    </source>
</reference>
<dbReference type="EMBL" id="JYDR01000001">
    <property type="protein sequence ID" value="KRY79670.1"/>
    <property type="molecule type" value="Genomic_DNA"/>
</dbReference>
<accession>A0A0V1F0U7</accession>
<feature type="region of interest" description="Disordered" evidence="1">
    <location>
        <begin position="286"/>
        <end position="306"/>
    </location>
</feature>
<evidence type="ECO:0000313" key="3">
    <source>
        <dbReference type="Proteomes" id="UP000054632"/>
    </source>
</evidence>
<feature type="compositionally biased region" description="Basic residues" evidence="1">
    <location>
        <begin position="290"/>
        <end position="301"/>
    </location>
</feature>
<protein>
    <submittedName>
        <fullName evidence="2">Uncharacterized protein</fullName>
    </submittedName>
</protein>
<comment type="caution">
    <text evidence="2">The sequence shown here is derived from an EMBL/GenBank/DDBJ whole genome shotgun (WGS) entry which is preliminary data.</text>
</comment>
<dbReference type="Proteomes" id="UP000054632">
    <property type="component" value="Unassembled WGS sequence"/>
</dbReference>
<evidence type="ECO:0000256" key="1">
    <source>
        <dbReference type="SAM" id="MobiDB-lite"/>
    </source>
</evidence>
<dbReference type="AlphaFoldDB" id="A0A0V1F0U7"/>
<organism evidence="2 3">
    <name type="scientific">Trichinella pseudospiralis</name>
    <name type="common">Parasitic roundworm</name>
    <dbReference type="NCBI Taxonomy" id="6337"/>
    <lineage>
        <taxon>Eukaryota</taxon>
        <taxon>Metazoa</taxon>
        <taxon>Ecdysozoa</taxon>
        <taxon>Nematoda</taxon>
        <taxon>Enoplea</taxon>
        <taxon>Dorylaimia</taxon>
        <taxon>Trichinellida</taxon>
        <taxon>Trichinellidae</taxon>
        <taxon>Trichinella</taxon>
    </lineage>
</organism>